<keyword evidence="10" id="KW-0408">Iron</keyword>
<evidence type="ECO:0000256" key="6">
    <source>
        <dbReference type="ARBA" id="ARBA00022692"/>
    </source>
</evidence>
<evidence type="ECO:0000256" key="10">
    <source>
        <dbReference type="ARBA" id="ARBA00023004"/>
    </source>
</evidence>
<accession>A0A9D1J5Z4</accession>
<feature type="transmembrane region" description="Helical" evidence="12">
    <location>
        <begin position="117"/>
        <end position="141"/>
    </location>
</feature>
<dbReference type="Pfam" id="PF02322">
    <property type="entry name" value="Cyt_bd_oxida_II"/>
    <property type="match status" value="1"/>
</dbReference>
<evidence type="ECO:0000256" key="3">
    <source>
        <dbReference type="ARBA" id="ARBA00022448"/>
    </source>
</evidence>
<feature type="transmembrane region" description="Helical" evidence="12">
    <location>
        <begin position="221"/>
        <end position="241"/>
    </location>
</feature>
<proteinExistence type="inferred from homology"/>
<comment type="caution">
    <text evidence="13">The sequence shown here is derived from an EMBL/GenBank/DDBJ whole genome shotgun (WGS) entry which is preliminary data.</text>
</comment>
<sequence>MDTLYFLQHYWWALVALLGAILVFLLFVQGAQGLLLRTASSEEEKDFVVKYAGHKWEITFTTLVTFGGAAFASFPLFYSTSFGGAYWLWICILLLFVIQSFSFEYRKAAGNLFGARTFEIFLFLNGALGTFLLGVAVGTFFTGGAFTVDKVSITDAASPAISRWANGWHGLDALANPMNLLLGVVVFLAARTLGLLYLLMKPDVGAFAEKCRKRLMITAPAFVLAFVAFVLWMFLKTGYAVDPATGTISAEPFKYLHNMLHTWWIAVVFLSGVVLVLAGLARHFLGKGVRQNFYIVGGGALLAVWAILLCAGFNDTAYYVSTVDLQSSLTLYNSSSSLFTLKVMAWVSIAIPFVIAYIVWAWRKMR</sequence>
<keyword evidence="6 12" id="KW-0812">Transmembrane</keyword>
<keyword evidence="4" id="KW-1003">Cell membrane</keyword>
<evidence type="ECO:0000313" key="13">
    <source>
        <dbReference type="EMBL" id="HIR62331.1"/>
    </source>
</evidence>
<evidence type="ECO:0000256" key="4">
    <source>
        <dbReference type="ARBA" id="ARBA00022475"/>
    </source>
</evidence>
<evidence type="ECO:0000313" key="14">
    <source>
        <dbReference type="Proteomes" id="UP000886744"/>
    </source>
</evidence>
<keyword evidence="7" id="KW-0479">Metal-binding</keyword>
<keyword evidence="11 12" id="KW-0472">Membrane</keyword>
<dbReference type="GO" id="GO:0019646">
    <property type="term" value="P:aerobic electron transport chain"/>
    <property type="evidence" value="ECO:0007669"/>
    <property type="project" value="TreeGrafter"/>
</dbReference>
<evidence type="ECO:0000256" key="1">
    <source>
        <dbReference type="ARBA" id="ARBA00004651"/>
    </source>
</evidence>
<dbReference type="InterPro" id="IPR003317">
    <property type="entry name" value="Cyt-d_oxidase_su2"/>
</dbReference>
<evidence type="ECO:0000256" key="12">
    <source>
        <dbReference type="SAM" id="Phobius"/>
    </source>
</evidence>
<evidence type="ECO:0000256" key="9">
    <source>
        <dbReference type="ARBA" id="ARBA00022989"/>
    </source>
</evidence>
<dbReference type="GO" id="GO:0070069">
    <property type="term" value="C:cytochrome complex"/>
    <property type="evidence" value="ECO:0007669"/>
    <property type="project" value="TreeGrafter"/>
</dbReference>
<keyword evidence="3" id="KW-0813">Transport</keyword>
<dbReference type="EMBL" id="DVHI01000030">
    <property type="protein sequence ID" value="HIR62331.1"/>
    <property type="molecule type" value="Genomic_DNA"/>
</dbReference>
<dbReference type="AlphaFoldDB" id="A0A9D1J5Z4"/>
<evidence type="ECO:0000256" key="2">
    <source>
        <dbReference type="ARBA" id="ARBA00007543"/>
    </source>
</evidence>
<dbReference type="GO" id="GO:0005886">
    <property type="term" value="C:plasma membrane"/>
    <property type="evidence" value="ECO:0007669"/>
    <property type="project" value="UniProtKB-SubCell"/>
</dbReference>
<feature type="transmembrane region" description="Helical" evidence="12">
    <location>
        <begin position="84"/>
        <end position="105"/>
    </location>
</feature>
<dbReference type="GO" id="GO:0016682">
    <property type="term" value="F:oxidoreductase activity, acting on diphenols and related substances as donors, oxygen as acceptor"/>
    <property type="evidence" value="ECO:0007669"/>
    <property type="project" value="TreeGrafter"/>
</dbReference>
<gene>
    <name evidence="13" type="ORF">IAC94_02255</name>
</gene>
<dbReference type="Proteomes" id="UP000886744">
    <property type="component" value="Unassembled WGS sequence"/>
</dbReference>
<feature type="transmembrane region" description="Helical" evidence="12">
    <location>
        <begin position="293"/>
        <end position="314"/>
    </location>
</feature>
<feature type="transmembrane region" description="Helical" evidence="12">
    <location>
        <begin position="180"/>
        <end position="200"/>
    </location>
</feature>
<protein>
    <submittedName>
        <fullName evidence="13">Cytochrome d ubiquinol oxidase subunit II</fullName>
    </submittedName>
</protein>
<dbReference type="PANTHER" id="PTHR43141">
    <property type="entry name" value="CYTOCHROME BD2 SUBUNIT II"/>
    <property type="match status" value="1"/>
</dbReference>
<organism evidence="13 14">
    <name type="scientific">Candidatus Coprenecus avistercoris</name>
    <dbReference type="NCBI Taxonomy" id="2840730"/>
    <lineage>
        <taxon>Bacteria</taxon>
        <taxon>Pseudomonadati</taxon>
        <taxon>Bacteroidota</taxon>
        <taxon>Bacteroidia</taxon>
        <taxon>Bacteroidales</taxon>
        <taxon>Rikenellaceae</taxon>
        <taxon>Rikenellaceae incertae sedis</taxon>
        <taxon>Candidatus Coprenecus</taxon>
    </lineage>
</organism>
<reference evidence="13" key="2">
    <citation type="journal article" date="2021" name="PeerJ">
        <title>Extensive microbial diversity within the chicken gut microbiome revealed by metagenomics and culture.</title>
        <authorList>
            <person name="Gilroy R."/>
            <person name="Ravi A."/>
            <person name="Getino M."/>
            <person name="Pursley I."/>
            <person name="Horton D.L."/>
            <person name="Alikhan N.F."/>
            <person name="Baker D."/>
            <person name="Gharbi K."/>
            <person name="Hall N."/>
            <person name="Watson M."/>
            <person name="Adriaenssens E.M."/>
            <person name="Foster-Nyarko E."/>
            <person name="Jarju S."/>
            <person name="Secka A."/>
            <person name="Antonio M."/>
            <person name="Oren A."/>
            <person name="Chaudhuri R.R."/>
            <person name="La Ragione R."/>
            <person name="Hildebrand F."/>
            <person name="Pallen M.J."/>
        </authorList>
    </citation>
    <scope>NUCLEOTIDE SEQUENCE</scope>
    <source>
        <strain evidence="13">ChiHjej13B12-12457</strain>
    </source>
</reference>
<evidence type="ECO:0000256" key="8">
    <source>
        <dbReference type="ARBA" id="ARBA00022982"/>
    </source>
</evidence>
<comment type="similarity">
    <text evidence="2">Belongs to the cytochrome ubiquinol oxidase subunit 2 family.</text>
</comment>
<comment type="subcellular location">
    <subcellularLocation>
        <location evidence="1">Cell membrane</location>
        <topology evidence="1">Multi-pass membrane protein</topology>
    </subcellularLocation>
</comment>
<reference evidence="13" key="1">
    <citation type="submission" date="2020-10" db="EMBL/GenBank/DDBJ databases">
        <authorList>
            <person name="Gilroy R."/>
        </authorList>
    </citation>
    <scope>NUCLEOTIDE SEQUENCE</scope>
    <source>
        <strain evidence="13">ChiHjej13B12-12457</strain>
    </source>
</reference>
<keyword evidence="9 12" id="KW-1133">Transmembrane helix</keyword>
<evidence type="ECO:0000256" key="5">
    <source>
        <dbReference type="ARBA" id="ARBA00022617"/>
    </source>
</evidence>
<evidence type="ECO:0000256" key="7">
    <source>
        <dbReference type="ARBA" id="ARBA00022723"/>
    </source>
</evidence>
<dbReference type="PANTHER" id="PTHR43141:SF5">
    <property type="entry name" value="CYTOCHROME BD-I UBIQUINOL OXIDASE SUBUNIT 2"/>
    <property type="match status" value="1"/>
</dbReference>
<keyword evidence="8" id="KW-0249">Electron transport</keyword>
<keyword evidence="5" id="KW-0349">Heme</keyword>
<dbReference type="GO" id="GO:0009055">
    <property type="term" value="F:electron transfer activity"/>
    <property type="evidence" value="ECO:0007669"/>
    <property type="project" value="TreeGrafter"/>
</dbReference>
<feature type="transmembrane region" description="Helical" evidence="12">
    <location>
        <begin position="12"/>
        <end position="35"/>
    </location>
</feature>
<feature type="transmembrane region" description="Helical" evidence="12">
    <location>
        <begin position="261"/>
        <end position="281"/>
    </location>
</feature>
<feature type="transmembrane region" description="Helical" evidence="12">
    <location>
        <begin position="343"/>
        <end position="362"/>
    </location>
</feature>
<name>A0A9D1J5Z4_9BACT</name>
<feature type="transmembrane region" description="Helical" evidence="12">
    <location>
        <begin position="56"/>
        <end position="78"/>
    </location>
</feature>
<evidence type="ECO:0000256" key="11">
    <source>
        <dbReference type="ARBA" id="ARBA00023136"/>
    </source>
</evidence>
<dbReference type="GO" id="GO:0046872">
    <property type="term" value="F:metal ion binding"/>
    <property type="evidence" value="ECO:0007669"/>
    <property type="project" value="UniProtKB-KW"/>
</dbReference>